<proteinExistence type="predicted"/>
<dbReference type="SUPFAM" id="SSF48371">
    <property type="entry name" value="ARM repeat"/>
    <property type="match status" value="1"/>
</dbReference>
<accession>A0AAV1J8E8</accession>
<dbReference type="Proteomes" id="UP001497472">
    <property type="component" value="Unassembled WGS sequence"/>
</dbReference>
<dbReference type="AlphaFoldDB" id="A0AAV1J8E8"/>
<evidence type="ECO:0000313" key="1">
    <source>
        <dbReference type="EMBL" id="CAK1545278.1"/>
    </source>
</evidence>
<dbReference type="GO" id="GO:0005814">
    <property type="term" value="C:centriole"/>
    <property type="evidence" value="ECO:0007669"/>
    <property type="project" value="TreeGrafter"/>
</dbReference>
<dbReference type="EMBL" id="CAVLEF010000006">
    <property type="protein sequence ID" value="CAK1545278.1"/>
    <property type="molecule type" value="Genomic_DNA"/>
</dbReference>
<evidence type="ECO:0000313" key="2">
    <source>
        <dbReference type="Proteomes" id="UP001497472"/>
    </source>
</evidence>
<dbReference type="PANTHER" id="PTHR31691">
    <property type="entry name" value="ROTATIN"/>
    <property type="match status" value="1"/>
</dbReference>
<dbReference type="Gene3D" id="1.25.10.10">
    <property type="entry name" value="Leucine-rich Repeat Variant"/>
    <property type="match status" value="1"/>
</dbReference>
<name>A0AAV1J8E8_9NEOP</name>
<organism evidence="1 2">
    <name type="scientific">Leptosia nina</name>
    <dbReference type="NCBI Taxonomy" id="320188"/>
    <lineage>
        <taxon>Eukaryota</taxon>
        <taxon>Metazoa</taxon>
        <taxon>Ecdysozoa</taxon>
        <taxon>Arthropoda</taxon>
        <taxon>Hexapoda</taxon>
        <taxon>Insecta</taxon>
        <taxon>Pterygota</taxon>
        <taxon>Neoptera</taxon>
        <taxon>Endopterygota</taxon>
        <taxon>Lepidoptera</taxon>
        <taxon>Glossata</taxon>
        <taxon>Ditrysia</taxon>
        <taxon>Papilionoidea</taxon>
        <taxon>Pieridae</taxon>
        <taxon>Pierinae</taxon>
        <taxon>Leptosia</taxon>
    </lineage>
</organism>
<dbReference type="GO" id="GO:0010457">
    <property type="term" value="P:centriole-centriole cohesion"/>
    <property type="evidence" value="ECO:0007669"/>
    <property type="project" value="TreeGrafter"/>
</dbReference>
<dbReference type="GO" id="GO:0036064">
    <property type="term" value="C:ciliary basal body"/>
    <property type="evidence" value="ECO:0007669"/>
    <property type="project" value="InterPro"/>
</dbReference>
<dbReference type="InterPro" id="IPR011989">
    <property type="entry name" value="ARM-like"/>
</dbReference>
<reference evidence="1 2" key="1">
    <citation type="submission" date="2023-11" db="EMBL/GenBank/DDBJ databases">
        <authorList>
            <person name="Okamura Y."/>
        </authorList>
    </citation>
    <scope>NUCLEOTIDE SEQUENCE [LARGE SCALE GENOMIC DNA]</scope>
</reference>
<dbReference type="PANTHER" id="PTHR31691:SF1">
    <property type="entry name" value="ROTATIN"/>
    <property type="match status" value="1"/>
</dbReference>
<dbReference type="GO" id="GO:0005813">
    <property type="term" value="C:centrosome"/>
    <property type="evidence" value="ECO:0007669"/>
    <property type="project" value="InterPro"/>
</dbReference>
<dbReference type="GO" id="GO:0007099">
    <property type="term" value="P:centriole replication"/>
    <property type="evidence" value="ECO:0007669"/>
    <property type="project" value="TreeGrafter"/>
</dbReference>
<keyword evidence="2" id="KW-1185">Reference proteome</keyword>
<sequence>MTLENDIQHSLDEFSFIENCLEILIDFCNESTTMERYLEPNMPPTVLERTTELEVRSQKCQEINVSPTYEFQKAPPTADLIISIADVITNITLIKSSPIQAWNERGIFRVMFRCINRDSLESDRVNGGICRALCVASTCKSVRTLLAGTKDCFHSLIDTLRPFQELNKTGLFARAQATLLLAFLLSDHSASNTLWCEMKENKSTSLLEMLLQFLESDLIDLQSAATFCLTRLAQTITRKERSKQDSCVRFLDNLKVRGMPRDPLSAGDGLRNGDCQPDYIVEEMCKVLMDLFKGHLDSKKYLVNQDENWSSLCSCLSSLLSVSPRCRQYAVHRHFPKVLILTLQAFRDKLSLHGKPADVIRNANSEPILNNLNWVLTLINSSMLDCVSCKDYLSDDIAVSLNRLWPWCMMTEQLRNAIMQLLLTFTNDCSKAWSSLCACVSGRSLAGEVCALVGREASRPRATPLLPLALKVFTHCVPHQHCRSLILKSDVLSCACKLRARGNINTSCSEAWVKLCEALSRHADGAAALLAVLSSPTLRPIPPRLLTSLAHAAHHQRLIFLQSQDLLEVLSGSLLTGDTSEIVSACRAVWALAANNHRAKLVLRSAGITTAVQSTMQRLQKSHDEASQRAFELLNYTYNVLQAT</sequence>
<gene>
    <name evidence="1" type="ORF">LNINA_LOCUS4952</name>
</gene>
<comment type="caution">
    <text evidence="1">The sequence shown here is derived from an EMBL/GenBank/DDBJ whole genome shotgun (WGS) entry which is preliminary data.</text>
</comment>
<dbReference type="GO" id="GO:0032053">
    <property type="term" value="P:ciliary basal body organization"/>
    <property type="evidence" value="ECO:0007669"/>
    <property type="project" value="TreeGrafter"/>
</dbReference>
<dbReference type="InterPro" id="IPR016024">
    <property type="entry name" value="ARM-type_fold"/>
</dbReference>
<evidence type="ECO:0008006" key="3">
    <source>
        <dbReference type="Google" id="ProtNLM"/>
    </source>
</evidence>
<dbReference type="InterPro" id="IPR030791">
    <property type="entry name" value="Rotatin"/>
</dbReference>
<protein>
    <recommendedName>
        <fullName evidence="3">Rotatin</fullName>
    </recommendedName>
</protein>